<dbReference type="GeneID" id="17255174"/>
<proteinExistence type="predicted"/>
<feature type="coiled-coil region" evidence="1">
    <location>
        <begin position="70"/>
        <end position="97"/>
    </location>
</feature>
<dbReference type="HOGENOM" id="CLU_716546_0_0_1"/>
<sequence>MSKPEYVESWLNNADNKRGKEVGGRRSRPILSAVVAGFLAPGSSPDGALPTGRCKMLESAGQPRTLASAASELRSLHEALAESARALQRRHDEVTAREAAVACREAAVAVAESSAAQQPPAPDEPLLRALLAAEASRLSARGREALEARAGAHVERLERASEETRSSSLSVATTATAVTAAAAGTVPAAARVLPALLLLRLSLRQAGEAGGAGGGGSGTLVSDAVAAVRALQLEGGEEESACAARGELLSLGLAELVEAAGCGHPPLAMASSASLLALLAAPRPVAEAAVEALCTPRFFRVAARVISRDGASRDGDESLAARLCVLLQRLSLRPAARAFFHAPELRGALVGLQHIGPSAPFLTANVRSVLKNTKRYHIAPPTRPDT</sequence>
<evidence type="ECO:0000256" key="1">
    <source>
        <dbReference type="SAM" id="Coils"/>
    </source>
</evidence>
<dbReference type="KEGG" id="ehx:EMIHUDRAFT_216843"/>
<reference evidence="2" key="2">
    <citation type="submission" date="2024-10" db="UniProtKB">
        <authorList>
            <consortium name="EnsemblProtists"/>
        </authorList>
    </citation>
    <scope>IDENTIFICATION</scope>
</reference>
<accession>A0A0D3ICP6</accession>
<reference evidence="3" key="1">
    <citation type="journal article" date="2013" name="Nature">
        <title>Pan genome of the phytoplankton Emiliania underpins its global distribution.</title>
        <authorList>
            <person name="Read B.A."/>
            <person name="Kegel J."/>
            <person name="Klute M.J."/>
            <person name="Kuo A."/>
            <person name="Lefebvre S.C."/>
            <person name="Maumus F."/>
            <person name="Mayer C."/>
            <person name="Miller J."/>
            <person name="Monier A."/>
            <person name="Salamov A."/>
            <person name="Young J."/>
            <person name="Aguilar M."/>
            <person name="Claverie J.M."/>
            <person name="Frickenhaus S."/>
            <person name="Gonzalez K."/>
            <person name="Herman E.K."/>
            <person name="Lin Y.C."/>
            <person name="Napier J."/>
            <person name="Ogata H."/>
            <person name="Sarno A.F."/>
            <person name="Shmutz J."/>
            <person name="Schroeder D."/>
            <person name="de Vargas C."/>
            <person name="Verret F."/>
            <person name="von Dassow P."/>
            <person name="Valentin K."/>
            <person name="Van de Peer Y."/>
            <person name="Wheeler G."/>
            <person name="Dacks J.B."/>
            <person name="Delwiche C.F."/>
            <person name="Dyhrman S.T."/>
            <person name="Glockner G."/>
            <person name="John U."/>
            <person name="Richards T."/>
            <person name="Worden A.Z."/>
            <person name="Zhang X."/>
            <person name="Grigoriev I.V."/>
            <person name="Allen A.E."/>
            <person name="Bidle K."/>
            <person name="Borodovsky M."/>
            <person name="Bowler C."/>
            <person name="Brownlee C."/>
            <person name="Cock J.M."/>
            <person name="Elias M."/>
            <person name="Gladyshev V.N."/>
            <person name="Groth M."/>
            <person name="Guda C."/>
            <person name="Hadaegh A."/>
            <person name="Iglesias-Rodriguez M.D."/>
            <person name="Jenkins J."/>
            <person name="Jones B.M."/>
            <person name="Lawson T."/>
            <person name="Leese F."/>
            <person name="Lindquist E."/>
            <person name="Lobanov A."/>
            <person name="Lomsadze A."/>
            <person name="Malik S.B."/>
            <person name="Marsh M.E."/>
            <person name="Mackinder L."/>
            <person name="Mock T."/>
            <person name="Mueller-Roeber B."/>
            <person name="Pagarete A."/>
            <person name="Parker M."/>
            <person name="Probert I."/>
            <person name="Quesneville H."/>
            <person name="Raines C."/>
            <person name="Rensing S.A."/>
            <person name="Riano-Pachon D.M."/>
            <person name="Richier S."/>
            <person name="Rokitta S."/>
            <person name="Shiraiwa Y."/>
            <person name="Soanes D.M."/>
            <person name="van der Giezen M."/>
            <person name="Wahlund T.M."/>
            <person name="Williams B."/>
            <person name="Wilson W."/>
            <person name="Wolfe G."/>
            <person name="Wurch L.L."/>
        </authorList>
    </citation>
    <scope>NUCLEOTIDE SEQUENCE</scope>
</reference>
<dbReference type="AlphaFoldDB" id="A0A0D3ICP6"/>
<evidence type="ECO:0000313" key="2">
    <source>
        <dbReference type="EnsemblProtists" id="EOD09031"/>
    </source>
</evidence>
<keyword evidence="1" id="KW-0175">Coiled coil</keyword>
<keyword evidence="3" id="KW-1185">Reference proteome</keyword>
<dbReference type="RefSeq" id="XP_005761460.1">
    <property type="nucleotide sequence ID" value="XM_005761403.1"/>
</dbReference>
<name>A0A0D3ICP6_EMIH1</name>
<dbReference type="EnsemblProtists" id="EOD09031">
    <property type="protein sequence ID" value="EOD09031"/>
    <property type="gene ID" value="EMIHUDRAFT_216843"/>
</dbReference>
<dbReference type="Proteomes" id="UP000013827">
    <property type="component" value="Unassembled WGS sequence"/>
</dbReference>
<protein>
    <submittedName>
        <fullName evidence="2">Uncharacterized protein</fullName>
    </submittedName>
</protein>
<organism evidence="2 3">
    <name type="scientific">Emiliania huxleyi (strain CCMP1516)</name>
    <dbReference type="NCBI Taxonomy" id="280463"/>
    <lineage>
        <taxon>Eukaryota</taxon>
        <taxon>Haptista</taxon>
        <taxon>Haptophyta</taxon>
        <taxon>Prymnesiophyceae</taxon>
        <taxon>Isochrysidales</taxon>
        <taxon>Noelaerhabdaceae</taxon>
        <taxon>Emiliania</taxon>
    </lineage>
</organism>
<evidence type="ECO:0000313" key="3">
    <source>
        <dbReference type="Proteomes" id="UP000013827"/>
    </source>
</evidence>
<dbReference type="PaxDb" id="2903-EOD09031"/>